<dbReference type="EMBL" id="JBHTAA010000001">
    <property type="protein sequence ID" value="MFC7202429.1"/>
    <property type="molecule type" value="Genomic_DNA"/>
</dbReference>
<feature type="transmembrane region" description="Helical" evidence="8">
    <location>
        <begin position="275"/>
        <end position="299"/>
    </location>
</feature>
<evidence type="ECO:0000313" key="11">
    <source>
        <dbReference type="Proteomes" id="UP001596481"/>
    </source>
</evidence>
<reference evidence="10 11" key="1">
    <citation type="journal article" date="2019" name="Int. J. Syst. Evol. Microbiol.">
        <title>The Global Catalogue of Microorganisms (GCM) 10K type strain sequencing project: providing services to taxonomists for standard genome sequencing and annotation.</title>
        <authorList>
            <consortium name="The Broad Institute Genomics Platform"/>
            <consortium name="The Broad Institute Genome Sequencing Center for Infectious Disease"/>
            <person name="Wu L."/>
            <person name="Ma J."/>
        </authorList>
    </citation>
    <scope>NUCLEOTIDE SEQUENCE [LARGE SCALE GENOMIC DNA]</scope>
    <source>
        <strain evidence="10 11">DSM 29988</strain>
    </source>
</reference>
<feature type="transmembrane region" description="Helical" evidence="8">
    <location>
        <begin position="31"/>
        <end position="50"/>
    </location>
</feature>
<gene>
    <name evidence="10" type="ORF">ACFQJC_02805</name>
</gene>
<proteinExistence type="predicted"/>
<feature type="transmembrane region" description="Helical" evidence="8">
    <location>
        <begin position="192"/>
        <end position="225"/>
    </location>
</feature>
<dbReference type="EC" id="2.4.-.-" evidence="10"/>
<evidence type="ECO:0000313" key="10">
    <source>
        <dbReference type="EMBL" id="MFC7202429.1"/>
    </source>
</evidence>
<dbReference type="Pfam" id="PF13231">
    <property type="entry name" value="PMT_2"/>
    <property type="match status" value="1"/>
</dbReference>
<keyword evidence="7 8" id="KW-0472">Membrane</keyword>
<evidence type="ECO:0000256" key="2">
    <source>
        <dbReference type="ARBA" id="ARBA00022475"/>
    </source>
</evidence>
<feature type="transmembrane region" description="Helical" evidence="8">
    <location>
        <begin position="359"/>
        <end position="377"/>
    </location>
</feature>
<feature type="transmembrane region" description="Helical" evidence="8">
    <location>
        <begin position="111"/>
        <end position="130"/>
    </location>
</feature>
<dbReference type="InterPro" id="IPR050297">
    <property type="entry name" value="LipidA_mod_glycosyltrf_83"/>
</dbReference>
<dbReference type="RefSeq" id="WP_390221727.1">
    <property type="nucleotide sequence ID" value="NZ_JBHTAA010000001.1"/>
</dbReference>
<dbReference type="PANTHER" id="PTHR33908:SF11">
    <property type="entry name" value="MEMBRANE PROTEIN"/>
    <property type="match status" value="1"/>
</dbReference>
<dbReference type="InterPro" id="IPR038731">
    <property type="entry name" value="RgtA/B/C-like"/>
</dbReference>
<evidence type="ECO:0000256" key="8">
    <source>
        <dbReference type="SAM" id="Phobius"/>
    </source>
</evidence>
<feature type="domain" description="Glycosyltransferase RgtA/B/C/D-like" evidence="9">
    <location>
        <begin position="92"/>
        <end position="252"/>
    </location>
</feature>
<keyword evidence="3 10" id="KW-0328">Glycosyltransferase</keyword>
<organism evidence="10 11">
    <name type="scientific">Haloferax namakaokahaiae</name>
    <dbReference type="NCBI Taxonomy" id="1748331"/>
    <lineage>
        <taxon>Archaea</taxon>
        <taxon>Methanobacteriati</taxon>
        <taxon>Methanobacteriota</taxon>
        <taxon>Stenosarchaea group</taxon>
        <taxon>Halobacteria</taxon>
        <taxon>Halobacteriales</taxon>
        <taxon>Haloferacaceae</taxon>
        <taxon>Haloferax</taxon>
    </lineage>
</organism>
<comment type="subcellular location">
    <subcellularLocation>
        <location evidence="1">Cell membrane</location>
        <topology evidence="1">Multi-pass membrane protein</topology>
    </subcellularLocation>
</comment>
<name>A0ABD5ZBE4_9EURY</name>
<keyword evidence="6 8" id="KW-1133">Transmembrane helix</keyword>
<evidence type="ECO:0000256" key="1">
    <source>
        <dbReference type="ARBA" id="ARBA00004651"/>
    </source>
</evidence>
<evidence type="ECO:0000256" key="4">
    <source>
        <dbReference type="ARBA" id="ARBA00022679"/>
    </source>
</evidence>
<evidence type="ECO:0000256" key="7">
    <source>
        <dbReference type="ARBA" id="ARBA00023136"/>
    </source>
</evidence>
<evidence type="ECO:0000256" key="3">
    <source>
        <dbReference type="ARBA" id="ARBA00022676"/>
    </source>
</evidence>
<evidence type="ECO:0000256" key="5">
    <source>
        <dbReference type="ARBA" id="ARBA00022692"/>
    </source>
</evidence>
<comment type="caution">
    <text evidence="10">The sequence shown here is derived from an EMBL/GenBank/DDBJ whole genome shotgun (WGS) entry which is preliminary data.</text>
</comment>
<keyword evidence="4 10" id="KW-0808">Transferase</keyword>
<feature type="transmembrane region" description="Helical" evidence="8">
    <location>
        <begin position="166"/>
        <end position="185"/>
    </location>
</feature>
<dbReference type="Proteomes" id="UP001596481">
    <property type="component" value="Unassembled WGS sequence"/>
</dbReference>
<dbReference type="GO" id="GO:0008610">
    <property type="term" value="P:lipid biosynthetic process"/>
    <property type="evidence" value="ECO:0007669"/>
    <property type="project" value="UniProtKB-ARBA"/>
</dbReference>
<dbReference type="GO" id="GO:0016757">
    <property type="term" value="F:glycosyltransferase activity"/>
    <property type="evidence" value="ECO:0007669"/>
    <property type="project" value="UniProtKB-KW"/>
</dbReference>
<accession>A0ABD5ZBE4</accession>
<dbReference type="GO" id="GO:0005886">
    <property type="term" value="C:plasma membrane"/>
    <property type="evidence" value="ECO:0007669"/>
    <property type="project" value="UniProtKB-SubCell"/>
</dbReference>
<keyword evidence="11" id="KW-1185">Reference proteome</keyword>
<evidence type="ECO:0000256" key="6">
    <source>
        <dbReference type="ARBA" id="ARBA00022989"/>
    </source>
</evidence>
<feature type="transmembrane region" description="Helical" evidence="8">
    <location>
        <begin position="231"/>
        <end position="254"/>
    </location>
</feature>
<feature type="transmembrane region" description="Helical" evidence="8">
    <location>
        <begin position="305"/>
        <end position="338"/>
    </location>
</feature>
<evidence type="ECO:0000259" key="9">
    <source>
        <dbReference type="Pfam" id="PF13231"/>
    </source>
</evidence>
<keyword evidence="5 8" id="KW-0812">Transmembrane</keyword>
<protein>
    <submittedName>
        <fullName evidence="10">Glycosyltransferase family 39 protein</fullName>
        <ecNumber evidence="10">2.4.-.-</ecNumber>
    </submittedName>
</protein>
<dbReference type="AlphaFoldDB" id="A0ABD5ZBE4"/>
<sequence>MTVRDTSAESSATATIRSVAHAAPLTPSDRYWLFLAMLPGLVAAGVYLFVMPYPGYGAGLYAKIALELQANGYLLPARIPGYTVDGVPFAYPPLQFYILAVLFDLGFDPIAVARVLPAIAVIATQIPVYLLTRDITESRPTAAIATALVVLNPQVLQWHISAGGVVRAFAFLYAMVAIYAGYHVFTSGNRRAMVLGAAAFGLTVLTHPTYTLFVVATYLLFWVVLDRSLIGFGRGALVGIGGLSIAAPWLWWVLSTHGLDVFTAAAGTHGGIGGGLEAAVAFLSPYHVLLLAAIGYLVVRREYLLVSWLVVVAVLFQQSRFAYAVGGIALATALYDLTIRARLFGRLQAFSLGRFDRRAIGTVFLVVGIAVGGVYVSSEFASQSDPLAPAFIDDSSVEAMEWAAAETPPDATFVVVGDAAEWFPMMTDRTILIGPWGVEWEGDGPFERQITAYETSSECQTATCVEQVAASVGGSPDYVYVPRGRYTIRGHGMVTFGSLERSFDRSPKWQRAYENRDVIIYRSKPVFESDESEQ</sequence>
<dbReference type="PANTHER" id="PTHR33908">
    <property type="entry name" value="MANNOSYLTRANSFERASE YKCB-RELATED"/>
    <property type="match status" value="1"/>
</dbReference>
<keyword evidence="2" id="KW-1003">Cell membrane</keyword>